<protein>
    <recommendedName>
        <fullName evidence="2">Glycosyltransferase 2-like domain-containing protein</fullName>
    </recommendedName>
</protein>
<comment type="caution">
    <text evidence="3">The sequence shown here is derived from an EMBL/GenBank/DDBJ whole genome shotgun (WGS) entry which is preliminary data.</text>
</comment>
<keyword evidence="1" id="KW-0812">Transmembrane</keyword>
<dbReference type="OrthoDB" id="3784at2759"/>
<dbReference type="InterPro" id="IPR001173">
    <property type="entry name" value="Glyco_trans_2-like"/>
</dbReference>
<dbReference type="InParanoid" id="A0A151ZFU3"/>
<name>A0A151ZFU3_TIELA</name>
<gene>
    <name evidence="3" type="ORF">DLAC_05379</name>
</gene>
<keyword evidence="4" id="KW-1185">Reference proteome</keyword>
<dbReference type="AlphaFoldDB" id="A0A151ZFU3"/>
<organism evidence="3 4">
    <name type="scientific">Tieghemostelium lacteum</name>
    <name type="common">Slime mold</name>
    <name type="synonym">Dictyostelium lacteum</name>
    <dbReference type="NCBI Taxonomy" id="361077"/>
    <lineage>
        <taxon>Eukaryota</taxon>
        <taxon>Amoebozoa</taxon>
        <taxon>Evosea</taxon>
        <taxon>Eumycetozoa</taxon>
        <taxon>Dictyostelia</taxon>
        <taxon>Dictyosteliales</taxon>
        <taxon>Raperosteliaceae</taxon>
        <taxon>Tieghemostelium</taxon>
    </lineage>
</organism>
<dbReference type="Pfam" id="PF00535">
    <property type="entry name" value="Glycos_transf_2"/>
    <property type="match status" value="1"/>
</dbReference>
<evidence type="ECO:0000313" key="3">
    <source>
        <dbReference type="EMBL" id="KYQ92797.1"/>
    </source>
</evidence>
<dbReference type="InterPro" id="IPR050834">
    <property type="entry name" value="Glycosyltransf_2"/>
</dbReference>
<evidence type="ECO:0000259" key="2">
    <source>
        <dbReference type="Pfam" id="PF00535"/>
    </source>
</evidence>
<dbReference type="EMBL" id="LODT01000028">
    <property type="protein sequence ID" value="KYQ92797.1"/>
    <property type="molecule type" value="Genomic_DNA"/>
</dbReference>
<dbReference type="PANTHER" id="PTHR43685">
    <property type="entry name" value="GLYCOSYLTRANSFERASE"/>
    <property type="match status" value="1"/>
</dbReference>
<dbReference type="PANTHER" id="PTHR43685:SF2">
    <property type="entry name" value="GLYCOSYLTRANSFERASE 2-LIKE DOMAIN-CONTAINING PROTEIN"/>
    <property type="match status" value="1"/>
</dbReference>
<keyword evidence="1" id="KW-0472">Membrane</keyword>
<reference evidence="3 4" key="1">
    <citation type="submission" date="2015-12" db="EMBL/GenBank/DDBJ databases">
        <title>Dictyostelia acquired genes for synthesis and detection of signals that induce cell-type specialization by lateral gene transfer from prokaryotes.</title>
        <authorList>
            <person name="Gloeckner G."/>
            <person name="Schaap P."/>
        </authorList>
    </citation>
    <scope>NUCLEOTIDE SEQUENCE [LARGE SCALE GENOMIC DNA]</scope>
    <source>
        <strain evidence="3 4">TK</strain>
    </source>
</reference>
<dbReference type="Gene3D" id="3.90.550.10">
    <property type="entry name" value="Spore Coat Polysaccharide Biosynthesis Protein SpsA, Chain A"/>
    <property type="match status" value="1"/>
</dbReference>
<dbReference type="SUPFAM" id="SSF53448">
    <property type="entry name" value="Nucleotide-diphospho-sugar transferases"/>
    <property type="match status" value="1"/>
</dbReference>
<evidence type="ECO:0000313" key="4">
    <source>
        <dbReference type="Proteomes" id="UP000076078"/>
    </source>
</evidence>
<dbReference type="CDD" id="cd00761">
    <property type="entry name" value="Glyco_tranf_GTA_type"/>
    <property type="match status" value="1"/>
</dbReference>
<dbReference type="STRING" id="361077.A0A151ZFU3"/>
<proteinExistence type="predicted"/>
<keyword evidence="1" id="KW-1133">Transmembrane helix</keyword>
<feature type="transmembrane region" description="Helical" evidence="1">
    <location>
        <begin position="7"/>
        <end position="29"/>
    </location>
</feature>
<dbReference type="FunCoup" id="A0A151ZFU3">
    <property type="interactions" value="738"/>
</dbReference>
<sequence>MLKIKRLVIFISLALLLVYFIVLISNTTFSNNTNDSSSDIDNDDNYSYLNDRYTKQQQLKQIVVDTVKNHNNEITTNRLNSTSSFSISIIIPLYNQLKYIKYTLDSLVTQSISLQQSYTWEVIIVDDFSSEWMAKERLLEIYNEYSTIFTTITLIFNSKNLGLSECRNIGITYSKGIWILPLDADDLIHSEFLEKSLKLLKNKHNNLNNNILVSNMYKFVSESNFQDDKIVGQWNIPKWDSSIIPNRNLLHCSSIFRKSLWEMVGGYSNELWFGWEDWEFWLRSDRTLQNTTGTGLSVDIVGGDNPMFYYRIKPGLHSFCGDEYRLCFAMFQTVNPHLYAVDDIILAHRYISTRGKLIRQPIQKRIKQFPNLPILYFWMGLIEFHSFSNLKVSKEHFENALKLNLNSNHDWQFMLQYSLVLKETRNGYFQSKSQLDQLFDKYSHINLKHNFNKFY</sequence>
<dbReference type="Proteomes" id="UP000076078">
    <property type="component" value="Unassembled WGS sequence"/>
</dbReference>
<feature type="domain" description="Glycosyltransferase 2-like" evidence="2">
    <location>
        <begin position="88"/>
        <end position="204"/>
    </location>
</feature>
<dbReference type="OMA" id="GLHSFCK"/>
<evidence type="ECO:0000256" key="1">
    <source>
        <dbReference type="SAM" id="Phobius"/>
    </source>
</evidence>
<accession>A0A151ZFU3</accession>
<dbReference type="InterPro" id="IPR029044">
    <property type="entry name" value="Nucleotide-diphossugar_trans"/>
</dbReference>